<protein>
    <submittedName>
        <fullName evidence="2">Uncharacterized protein</fullName>
    </submittedName>
</protein>
<dbReference type="AlphaFoldDB" id="A0A5C8ZGP2"/>
<evidence type="ECO:0000313" key="3">
    <source>
        <dbReference type="Proteomes" id="UP000321234"/>
    </source>
</evidence>
<feature type="transmembrane region" description="Helical" evidence="1">
    <location>
        <begin position="76"/>
        <end position="96"/>
    </location>
</feature>
<feature type="transmembrane region" description="Helical" evidence="1">
    <location>
        <begin position="38"/>
        <end position="56"/>
    </location>
</feature>
<sequence length="100" mass="10186">MPAEFRPSLLVALLVGLALLALALQCAAVLVQHPVPHGAWRVGLSAVVVTGVWWLLNGPLEGPTLVFITYGHGLTLGDVIGVPALLLGGVVLALSVPAPA</sequence>
<keyword evidence="3" id="KW-1185">Reference proteome</keyword>
<keyword evidence="1" id="KW-0812">Transmembrane</keyword>
<dbReference type="RefSeq" id="WP_147926114.1">
    <property type="nucleotide sequence ID" value="NZ_VKAC01000005.1"/>
</dbReference>
<comment type="caution">
    <text evidence="2">The sequence shown here is derived from an EMBL/GenBank/DDBJ whole genome shotgun (WGS) entry which is preliminary data.</text>
</comment>
<evidence type="ECO:0000256" key="1">
    <source>
        <dbReference type="SAM" id="Phobius"/>
    </source>
</evidence>
<proteinExistence type="predicted"/>
<keyword evidence="1" id="KW-0472">Membrane</keyword>
<name>A0A5C8ZGP2_9ACTN</name>
<dbReference type="Proteomes" id="UP000321234">
    <property type="component" value="Unassembled WGS sequence"/>
</dbReference>
<keyword evidence="1" id="KW-1133">Transmembrane helix</keyword>
<evidence type="ECO:0000313" key="2">
    <source>
        <dbReference type="EMBL" id="TXR56321.1"/>
    </source>
</evidence>
<reference evidence="2 3" key="1">
    <citation type="submission" date="2019-07" db="EMBL/GenBank/DDBJ databases">
        <title>Quadrisphaera sp. strain DD2A genome sequencing and assembly.</title>
        <authorList>
            <person name="Kim I."/>
        </authorList>
    </citation>
    <scope>NUCLEOTIDE SEQUENCE [LARGE SCALE GENOMIC DNA]</scope>
    <source>
        <strain evidence="2 3">DD2A</strain>
    </source>
</reference>
<gene>
    <name evidence="2" type="ORF">FMM08_09395</name>
</gene>
<organism evidence="2 3">
    <name type="scientific">Quadrisphaera setariae</name>
    <dbReference type="NCBI Taxonomy" id="2593304"/>
    <lineage>
        <taxon>Bacteria</taxon>
        <taxon>Bacillati</taxon>
        <taxon>Actinomycetota</taxon>
        <taxon>Actinomycetes</taxon>
        <taxon>Kineosporiales</taxon>
        <taxon>Kineosporiaceae</taxon>
        <taxon>Quadrisphaera</taxon>
    </lineage>
</organism>
<dbReference type="OrthoDB" id="4478809at2"/>
<accession>A0A5C8ZGP2</accession>
<dbReference type="EMBL" id="VKAC01000005">
    <property type="protein sequence ID" value="TXR56321.1"/>
    <property type="molecule type" value="Genomic_DNA"/>
</dbReference>